<sequence length="342" mass="37568">MSLETDVLAHEEGHDDFDGIAPPAARLSIVGHREPLAILDEAARSARFHHGWILEGPRGIGKATAAFAFARRLLVGLERPEPPSPDDPIVRQIAQDSYPGLIHLQRPKNEKTGAFRSDLTVSEVRKLNRFFHRTADEDAWRIAIVDPADDLNASAANALLKILEEPPERSLFLIVAHRPAAVLPTIRSRCRALRFDPLEDREVADILSGLPHGGSPEAVRHAVAAAAGSVRRALSQLLNGGDEIRAGVERILAASQPDWLAIQTIADALVQKGREVGYDLLVNDLLDQAAERSRARLAAGDAAEAARYARLWQDENARLRRGAAYNLDKKQMLMTLFGRFFA</sequence>
<dbReference type="EMBL" id="CP113520">
    <property type="protein sequence ID" value="WAJ30920.1"/>
    <property type="molecule type" value="Genomic_DNA"/>
</dbReference>
<evidence type="ECO:0000313" key="2">
    <source>
        <dbReference type="Proteomes" id="UP001163223"/>
    </source>
</evidence>
<name>A0ACD4NVZ1_9HYPH</name>
<keyword evidence="1" id="KW-0548">Nucleotidyltransferase</keyword>
<dbReference type="Proteomes" id="UP001163223">
    <property type="component" value="Chromosome"/>
</dbReference>
<dbReference type="EC" id="2.7.7.7" evidence="1"/>
<protein>
    <submittedName>
        <fullName evidence="1">DNA polymerase III subunit delta</fullName>
        <ecNumber evidence="1">2.7.7.7</ecNumber>
    </submittedName>
</protein>
<proteinExistence type="predicted"/>
<evidence type="ECO:0000313" key="1">
    <source>
        <dbReference type="EMBL" id="WAJ30920.1"/>
    </source>
</evidence>
<accession>A0ACD4NVZ1</accession>
<keyword evidence="1" id="KW-0808">Transferase</keyword>
<organism evidence="1 2">
    <name type="scientific">Antarcticirhabdus aurantiaca</name>
    <dbReference type="NCBI Taxonomy" id="2606717"/>
    <lineage>
        <taxon>Bacteria</taxon>
        <taxon>Pseudomonadati</taxon>
        <taxon>Pseudomonadota</taxon>
        <taxon>Alphaproteobacteria</taxon>
        <taxon>Hyphomicrobiales</taxon>
        <taxon>Aurantimonadaceae</taxon>
        <taxon>Antarcticirhabdus</taxon>
    </lineage>
</organism>
<gene>
    <name evidence="1" type="ORF">OXU80_12240</name>
</gene>
<keyword evidence="2" id="KW-1185">Reference proteome</keyword>
<reference evidence="1" key="1">
    <citation type="submission" date="2022-11" db="EMBL/GenBank/DDBJ databases">
        <title>beta-Carotene-producing bacterium, Jeongeuplla avenae sp. nov., alleviates the salt stress of Arabidopsis seedlings.</title>
        <authorList>
            <person name="Jiang L."/>
            <person name="Lee J."/>
        </authorList>
    </citation>
    <scope>NUCLEOTIDE SEQUENCE</scope>
    <source>
        <strain evidence="1">DY_R2A_6</strain>
    </source>
</reference>